<feature type="region of interest" description="Disordered" evidence="10">
    <location>
        <begin position="542"/>
        <end position="562"/>
    </location>
</feature>
<dbReference type="PROSITE" id="PS51194">
    <property type="entry name" value="HELICASE_CTER"/>
    <property type="match status" value="1"/>
</dbReference>
<sequence length="1160" mass="127998">MASPDRPNGESLPLAFDHSTSPPSSSMSPTAFDLPRHTESGVILTRSPPPGRASLATNPQPQTWNAQALLAPRSYASSTSAARRNSPKPQALATRAAPMNHNANNAMVFQFASPNDTPSESLTPSMASGASTPVLDGGVSPYGMGSVIERMNHVQDRAAAPQPKRRKVDTPESDADSNKKTMAGGGSGMLGAYVKEKQDEGKKEGPQASTQTVDLTGGDDDVVMVANPGNEEVCYGMLSGHLDCHRVPSAKPGAQSIFGADYTAPVKIVLKRILGESTKRIQAYDHTREIIGNVDAATATALVPLLDSNVSLRTDCKIPGRRKQPDEQPGQPISRSYPVEMTLYGQYKFAKAIGKHFQRHNIILRHPNRVDKGIRYENVHAEAPKPAAGNAPRSLSGALAHYNPQTSTTYYTNPTPRTVEEIRSDVMGVFDSMGNSDELPELDPAAVITTPLLKHQKQGLYFMTSREKTSSAEERTKGTMWQLRIGPNGQKSYYNVITGHAERQLPSDTHGGILADMMGLGKTLSVLSLIASSLDQAREWASRAPVQPEMPPQKAGGKATASSTLPLTSVTTNTRATLLVCPLSTVTNWEEQIKQHIAPGELSYYIYHGSNRTREADKLADYDLVITTYGSVSSELGARSKRKGGKYPLEEIGWFRIVLDEAHMIREVATLQFKAIVRLQAARRWAVTGTPVQNRLEDLAALLQFIRLRPFDDRNKFNRFIVDPFKACDTEIVPKLRVLVDSVTLRRLKDKINLPPRSDNIVKLDFTAEEREIYDLFEKNAQDRVKVLAGNGVQRALGGHTYIHILRSILRLRLLCAHGKDLLNDEDLEALQGMTADMAIDLDSDDEDQKPGLSDRKAYEMFELMQETNTDVCSSCSKKLGTNDDASIESEGQEDILGYMTPCFHIICGSCIRGVKEQAKRLLPAGQAVGPCPICSTIIKPAYVDIRRSRIKVEHEGPAKDKTTTNGRKGFDKYTGPHTKTRALVEDLLKSRDDSDANPHEPPYKSVVFSTWTSHLDLIQLALDKLEIKYVRLDGSMSRVARTQAMDTFREDDSVHVILVSITAGGLGLNLTAGNNVYVMEPQYNPAAEAQAIDRVHRLGQKRPVRTVRYIMRNSFEEKMLELQEKKNKLASLSMDRKDRVFDKSEAARQRLLDLRSLFK</sequence>
<dbReference type="InterPro" id="IPR001841">
    <property type="entry name" value="Znf_RING"/>
</dbReference>
<dbReference type="CDD" id="cd18008">
    <property type="entry name" value="DEXDc_SHPRH-like"/>
    <property type="match status" value="1"/>
</dbReference>
<dbReference type="PROSITE" id="PS00518">
    <property type="entry name" value="ZF_RING_1"/>
    <property type="match status" value="1"/>
</dbReference>
<dbReference type="CDD" id="cd18793">
    <property type="entry name" value="SF2_C_SNF"/>
    <property type="match status" value="1"/>
</dbReference>
<dbReference type="GO" id="GO:0004386">
    <property type="term" value="F:helicase activity"/>
    <property type="evidence" value="ECO:0007669"/>
    <property type="project" value="UniProtKB-KW"/>
</dbReference>
<accession>A0A8H4CX15</accession>
<dbReference type="GO" id="GO:0005634">
    <property type="term" value="C:nucleus"/>
    <property type="evidence" value="ECO:0007669"/>
    <property type="project" value="TreeGrafter"/>
</dbReference>
<feature type="region of interest" description="Disordered" evidence="10">
    <location>
        <begin position="956"/>
        <end position="976"/>
    </location>
</feature>
<evidence type="ECO:0000313" key="14">
    <source>
        <dbReference type="EMBL" id="KAF3811560.1"/>
    </source>
</evidence>
<dbReference type="GO" id="GO:0008270">
    <property type="term" value="F:zinc ion binding"/>
    <property type="evidence" value="ECO:0007669"/>
    <property type="project" value="UniProtKB-KW"/>
</dbReference>
<dbReference type="InterPro" id="IPR050628">
    <property type="entry name" value="SNF2_RAD54_helicase_TF"/>
</dbReference>
<dbReference type="GO" id="GO:0008094">
    <property type="term" value="F:ATP-dependent activity, acting on DNA"/>
    <property type="evidence" value="ECO:0007669"/>
    <property type="project" value="TreeGrafter"/>
</dbReference>
<organism evidence="14 15">
    <name type="scientific">Colletotrichum gloeosporioides</name>
    <name type="common">Anthracnose fungus</name>
    <name type="synonym">Glomerella cingulata</name>
    <dbReference type="NCBI Taxonomy" id="474922"/>
    <lineage>
        <taxon>Eukaryota</taxon>
        <taxon>Fungi</taxon>
        <taxon>Dikarya</taxon>
        <taxon>Ascomycota</taxon>
        <taxon>Pezizomycotina</taxon>
        <taxon>Sordariomycetes</taxon>
        <taxon>Hypocreomycetidae</taxon>
        <taxon>Glomerellales</taxon>
        <taxon>Glomerellaceae</taxon>
        <taxon>Colletotrichum</taxon>
        <taxon>Colletotrichum gloeosporioides species complex</taxon>
    </lineage>
</organism>
<gene>
    <name evidence="14" type="ORF">GCG54_00001888</name>
</gene>
<dbReference type="PANTHER" id="PTHR45626:SF52">
    <property type="entry name" value="SINGLE-STRANDED DNA-DEPENDENT ATPASE (EUROFUNG)"/>
    <property type="match status" value="1"/>
</dbReference>
<feature type="compositionally biased region" description="Low complexity" evidence="10">
    <location>
        <begin position="73"/>
        <end position="84"/>
    </location>
</feature>
<reference evidence="14" key="1">
    <citation type="journal article" date="2020" name="Phytopathology">
        <title>Genome sequence and comparative analysis of Colletotrichum gloeosporioides isolated from Liriodendron leaves.</title>
        <authorList>
            <person name="Fu F.F."/>
            <person name="Hao Z."/>
            <person name="Wang P."/>
            <person name="Lu Y."/>
            <person name="Xue L.J."/>
            <person name="Wei G."/>
            <person name="Tian Y."/>
            <person name="Baishi H."/>
            <person name="Xu H."/>
            <person name="Shi J."/>
            <person name="Cheng T."/>
            <person name="Wang G."/>
            <person name="Yi Y."/>
            <person name="Chen J."/>
        </authorList>
    </citation>
    <scope>NUCLEOTIDE SEQUENCE</scope>
    <source>
        <strain evidence="14">Lc1</strain>
    </source>
</reference>
<dbReference type="InterPro" id="IPR013083">
    <property type="entry name" value="Znf_RING/FYVE/PHD"/>
</dbReference>
<evidence type="ECO:0000313" key="15">
    <source>
        <dbReference type="Proteomes" id="UP000613401"/>
    </source>
</evidence>
<dbReference type="InterPro" id="IPR038718">
    <property type="entry name" value="SNF2-like_sf"/>
</dbReference>
<evidence type="ECO:0000259" key="12">
    <source>
        <dbReference type="PROSITE" id="PS51192"/>
    </source>
</evidence>
<comment type="caution">
    <text evidence="14">The sequence shown here is derived from an EMBL/GenBank/DDBJ whole genome shotgun (WGS) entry which is preliminary data.</text>
</comment>
<evidence type="ECO:0000256" key="8">
    <source>
        <dbReference type="ARBA" id="ARBA00022840"/>
    </source>
</evidence>
<dbReference type="PROSITE" id="PS51192">
    <property type="entry name" value="HELICASE_ATP_BIND_1"/>
    <property type="match status" value="1"/>
</dbReference>
<dbReference type="InterPro" id="IPR049730">
    <property type="entry name" value="SNF2/RAD54-like_C"/>
</dbReference>
<feature type="compositionally biased region" description="Polar residues" evidence="10">
    <location>
        <begin position="55"/>
        <end position="66"/>
    </location>
</feature>
<keyword evidence="6" id="KW-0347">Helicase</keyword>
<dbReference type="GO" id="GO:0006281">
    <property type="term" value="P:DNA repair"/>
    <property type="evidence" value="ECO:0007669"/>
    <property type="project" value="TreeGrafter"/>
</dbReference>
<evidence type="ECO:0000256" key="4">
    <source>
        <dbReference type="ARBA" id="ARBA00022771"/>
    </source>
</evidence>
<evidence type="ECO:0000259" key="13">
    <source>
        <dbReference type="PROSITE" id="PS51194"/>
    </source>
</evidence>
<feature type="domain" description="Helicase ATP-binding" evidence="12">
    <location>
        <begin position="503"/>
        <end position="709"/>
    </location>
</feature>
<feature type="compositionally biased region" description="Polar residues" evidence="10">
    <location>
        <begin position="112"/>
        <end position="131"/>
    </location>
</feature>
<dbReference type="GeneID" id="69009053"/>
<dbReference type="SUPFAM" id="SSF52540">
    <property type="entry name" value="P-loop containing nucleoside triphosphate hydrolases"/>
    <property type="match status" value="2"/>
</dbReference>
<dbReference type="InterPro" id="IPR017907">
    <property type="entry name" value="Znf_RING_CS"/>
</dbReference>
<evidence type="ECO:0000256" key="3">
    <source>
        <dbReference type="ARBA" id="ARBA00022741"/>
    </source>
</evidence>
<proteinExistence type="inferred from homology"/>
<dbReference type="Gene3D" id="3.40.50.10810">
    <property type="entry name" value="Tandem AAA-ATPase domain"/>
    <property type="match status" value="1"/>
</dbReference>
<evidence type="ECO:0000256" key="5">
    <source>
        <dbReference type="ARBA" id="ARBA00022801"/>
    </source>
</evidence>
<dbReference type="Gene3D" id="3.30.40.10">
    <property type="entry name" value="Zinc/RING finger domain, C3HC4 (zinc finger)"/>
    <property type="match status" value="1"/>
</dbReference>
<dbReference type="SMART" id="SM00490">
    <property type="entry name" value="HELICc"/>
    <property type="match status" value="1"/>
</dbReference>
<keyword evidence="7" id="KW-0862">Zinc</keyword>
<evidence type="ECO:0000256" key="10">
    <source>
        <dbReference type="SAM" id="MobiDB-lite"/>
    </source>
</evidence>
<keyword evidence="8" id="KW-0067">ATP-binding</keyword>
<dbReference type="Proteomes" id="UP000613401">
    <property type="component" value="Unassembled WGS sequence"/>
</dbReference>
<evidence type="ECO:0000259" key="11">
    <source>
        <dbReference type="PROSITE" id="PS50089"/>
    </source>
</evidence>
<dbReference type="Pfam" id="PF00271">
    <property type="entry name" value="Helicase_C"/>
    <property type="match status" value="1"/>
</dbReference>
<keyword evidence="4 9" id="KW-0863">Zinc-finger</keyword>
<evidence type="ECO:0000256" key="6">
    <source>
        <dbReference type="ARBA" id="ARBA00022806"/>
    </source>
</evidence>
<evidence type="ECO:0000256" key="9">
    <source>
        <dbReference type="PROSITE-ProRule" id="PRU00175"/>
    </source>
</evidence>
<dbReference type="InterPro" id="IPR001650">
    <property type="entry name" value="Helicase_C-like"/>
</dbReference>
<dbReference type="EMBL" id="WVTB01000007">
    <property type="protein sequence ID" value="KAF3811560.1"/>
    <property type="molecule type" value="Genomic_DNA"/>
</dbReference>
<keyword evidence="5" id="KW-0378">Hydrolase</keyword>
<dbReference type="InterPro" id="IPR027417">
    <property type="entry name" value="P-loop_NTPase"/>
</dbReference>
<feature type="region of interest" description="Disordered" evidence="10">
    <location>
        <begin position="111"/>
        <end position="132"/>
    </location>
</feature>
<feature type="compositionally biased region" description="Low complexity" evidence="10">
    <location>
        <begin position="19"/>
        <end position="30"/>
    </location>
</feature>
<evidence type="ECO:0000256" key="7">
    <source>
        <dbReference type="ARBA" id="ARBA00022833"/>
    </source>
</evidence>
<feature type="domain" description="Helicase C-terminal" evidence="13">
    <location>
        <begin position="983"/>
        <end position="1141"/>
    </location>
</feature>
<feature type="domain" description="RING-type" evidence="11">
    <location>
        <begin position="873"/>
        <end position="936"/>
    </location>
</feature>
<reference evidence="14" key="2">
    <citation type="submission" date="2020-03" db="EMBL/GenBank/DDBJ databases">
        <authorList>
            <person name="Fu F.-F."/>
            <person name="Chen J."/>
        </authorList>
    </citation>
    <scope>NUCLEOTIDE SEQUENCE</scope>
    <source>
        <strain evidence="14">Lc1</strain>
    </source>
</reference>
<keyword evidence="3" id="KW-0547">Nucleotide-binding</keyword>
<feature type="compositionally biased region" description="Basic and acidic residues" evidence="10">
    <location>
        <begin position="194"/>
        <end position="205"/>
    </location>
</feature>
<dbReference type="GO" id="GO:0005524">
    <property type="term" value="F:ATP binding"/>
    <property type="evidence" value="ECO:0007669"/>
    <property type="project" value="UniProtKB-KW"/>
</dbReference>
<evidence type="ECO:0000256" key="1">
    <source>
        <dbReference type="ARBA" id="ARBA00007025"/>
    </source>
</evidence>
<dbReference type="RefSeq" id="XP_045270719.1">
    <property type="nucleotide sequence ID" value="XM_045401990.1"/>
</dbReference>
<dbReference type="Pfam" id="PF00176">
    <property type="entry name" value="SNF2-rel_dom"/>
    <property type="match status" value="1"/>
</dbReference>
<dbReference type="SUPFAM" id="SSF57850">
    <property type="entry name" value="RING/U-box"/>
    <property type="match status" value="1"/>
</dbReference>
<dbReference type="PANTHER" id="PTHR45626">
    <property type="entry name" value="TRANSCRIPTION TERMINATION FACTOR 2-RELATED"/>
    <property type="match status" value="1"/>
</dbReference>
<keyword evidence="15" id="KW-1185">Reference proteome</keyword>
<dbReference type="InterPro" id="IPR000330">
    <property type="entry name" value="SNF2_N"/>
</dbReference>
<dbReference type="GO" id="GO:0016787">
    <property type="term" value="F:hydrolase activity"/>
    <property type="evidence" value="ECO:0007669"/>
    <property type="project" value="UniProtKB-KW"/>
</dbReference>
<protein>
    <submittedName>
        <fullName evidence="14">DNA repair protein RAD5A</fullName>
    </submittedName>
</protein>
<dbReference type="SMART" id="SM00487">
    <property type="entry name" value="DEXDc"/>
    <property type="match status" value="1"/>
</dbReference>
<feature type="region of interest" description="Disordered" evidence="10">
    <location>
        <begin position="1"/>
        <end position="93"/>
    </location>
</feature>
<feature type="region of interest" description="Disordered" evidence="10">
    <location>
        <begin position="156"/>
        <end position="219"/>
    </location>
</feature>
<dbReference type="PROSITE" id="PS50089">
    <property type="entry name" value="ZF_RING_2"/>
    <property type="match status" value="1"/>
</dbReference>
<dbReference type="Gene3D" id="3.40.50.300">
    <property type="entry name" value="P-loop containing nucleotide triphosphate hydrolases"/>
    <property type="match status" value="1"/>
</dbReference>
<keyword evidence="2" id="KW-0479">Metal-binding</keyword>
<name>A0A8H4CX15_COLGL</name>
<dbReference type="AlphaFoldDB" id="A0A8H4CX15"/>
<comment type="similarity">
    <text evidence="1">Belongs to the SNF2/RAD54 helicase family.</text>
</comment>
<evidence type="ECO:0000256" key="2">
    <source>
        <dbReference type="ARBA" id="ARBA00022723"/>
    </source>
</evidence>
<dbReference type="InterPro" id="IPR014001">
    <property type="entry name" value="Helicase_ATP-bd"/>
</dbReference>